<feature type="domain" description="Zn(2)-C6 fungal-type" evidence="3">
    <location>
        <begin position="26"/>
        <end position="56"/>
    </location>
</feature>
<keyword evidence="5" id="KW-1185">Reference proteome</keyword>
<dbReference type="SMART" id="SM00066">
    <property type="entry name" value="GAL4"/>
    <property type="match status" value="1"/>
</dbReference>
<keyword evidence="1" id="KW-0539">Nucleus</keyword>
<dbReference type="SUPFAM" id="SSF57701">
    <property type="entry name" value="Zn2/Cys6 DNA-binding domain"/>
    <property type="match status" value="1"/>
</dbReference>
<dbReference type="GO" id="GO:0008270">
    <property type="term" value="F:zinc ion binding"/>
    <property type="evidence" value="ECO:0007669"/>
    <property type="project" value="InterPro"/>
</dbReference>
<dbReference type="EMBL" id="JAGMWT010000024">
    <property type="protein sequence ID" value="KAH7111348.1"/>
    <property type="molecule type" value="Genomic_DNA"/>
</dbReference>
<dbReference type="InterPro" id="IPR001138">
    <property type="entry name" value="Zn2Cys6_DnaBD"/>
</dbReference>
<protein>
    <recommendedName>
        <fullName evidence="3">Zn(2)-C6 fungal-type domain-containing protein</fullName>
    </recommendedName>
</protein>
<dbReference type="AlphaFoldDB" id="A0A9P9I811"/>
<reference evidence="4" key="1">
    <citation type="journal article" date="2021" name="Nat. Commun.">
        <title>Genetic determinants of endophytism in the Arabidopsis root mycobiome.</title>
        <authorList>
            <person name="Mesny F."/>
            <person name="Miyauchi S."/>
            <person name="Thiergart T."/>
            <person name="Pickel B."/>
            <person name="Atanasova L."/>
            <person name="Karlsson M."/>
            <person name="Huettel B."/>
            <person name="Barry K.W."/>
            <person name="Haridas S."/>
            <person name="Chen C."/>
            <person name="Bauer D."/>
            <person name="Andreopoulos W."/>
            <person name="Pangilinan J."/>
            <person name="LaButti K."/>
            <person name="Riley R."/>
            <person name="Lipzen A."/>
            <person name="Clum A."/>
            <person name="Drula E."/>
            <person name="Henrissat B."/>
            <person name="Kohler A."/>
            <person name="Grigoriev I.V."/>
            <person name="Martin F.M."/>
            <person name="Hacquard S."/>
        </authorList>
    </citation>
    <scope>NUCLEOTIDE SEQUENCE</scope>
    <source>
        <strain evidence="4">MPI-CAGE-CH-0243</strain>
    </source>
</reference>
<dbReference type="InterPro" id="IPR053157">
    <property type="entry name" value="Sterol_Uptake_Regulator"/>
</dbReference>
<feature type="compositionally biased region" description="Basic residues" evidence="2">
    <location>
        <begin position="76"/>
        <end position="85"/>
    </location>
</feature>
<evidence type="ECO:0000259" key="3">
    <source>
        <dbReference type="PROSITE" id="PS50048"/>
    </source>
</evidence>
<feature type="compositionally biased region" description="Polar residues" evidence="2">
    <location>
        <begin position="1"/>
        <end position="10"/>
    </location>
</feature>
<comment type="caution">
    <text evidence="4">The sequence shown here is derived from an EMBL/GenBank/DDBJ whole genome shotgun (WGS) entry which is preliminary data.</text>
</comment>
<dbReference type="OrthoDB" id="3598904at2759"/>
<evidence type="ECO:0000256" key="1">
    <source>
        <dbReference type="ARBA" id="ARBA00023242"/>
    </source>
</evidence>
<sequence>MSPRQNNSSGLPPRAKRRPHTKLRTGCAMCKQKRVKCDEARLVCKNCARWKTSCCYTPCSQQDSLSPLSNTDLSRGYKKPPSRPRNHYDSFQNPVSIPASFRDSQDSAMKSPSNESTSQSEQDLSLDLADLELLHHYYTSIVYPFGPG</sequence>
<dbReference type="PROSITE" id="PS00463">
    <property type="entry name" value="ZN2_CY6_FUNGAL_1"/>
    <property type="match status" value="1"/>
</dbReference>
<feature type="region of interest" description="Disordered" evidence="2">
    <location>
        <begin position="1"/>
        <end position="22"/>
    </location>
</feature>
<accession>A0A9P9I811</accession>
<name>A0A9P9I811_9PLEO</name>
<dbReference type="PANTHER" id="PTHR47784">
    <property type="entry name" value="STEROL UPTAKE CONTROL PROTEIN 2"/>
    <property type="match status" value="1"/>
</dbReference>
<evidence type="ECO:0000313" key="4">
    <source>
        <dbReference type="EMBL" id="KAH7111348.1"/>
    </source>
</evidence>
<feature type="region of interest" description="Disordered" evidence="2">
    <location>
        <begin position="57"/>
        <end position="122"/>
    </location>
</feature>
<feature type="compositionally biased region" description="Polar residues" evidence="2">
    <location>
        <begin position="57"/>
        <end position="73"/>
    </location>
</feature>
<proteinExistence type="predicted"/>
<dbReference type="Gene3D" id="4.10.240.10">
    <property type="entry name" value="Zn(2)-C6 fungal-type DNA-binding domain"/>
    <property type="match status" value="1"/>
</dbReference>
<dbReference type="PANTHER" id="PTHR47784:SF5">
    <property type="entry name" value="STEROL UPTAKE CONTROL PROTEIN 2"/>
    <property type="match status" value="1"/>
</dbReference>
<dbReference type="PROSITE" id="PS50048">
    <property type="entry name" value="ZN2_CY6_FUNGAL_2"/>
    <property type="match status" value="1"/>
</dbReference>
<organism evidence="4 5">
    <name type="scientific">Dendryphion nanum</name>
    <dbReference type="NCBI Taxonomy" id="256645"/>
    <lineage>
        <taxon>Eukaryota</taxon>
        <taxon>Fungi</taxon>
        <taxon>Dikarya</taxon>
        <taxon>Ascomycota</taxon>
        <taxon>Pezizomycotina</taxon>
        <taxon>Dothideomycetes</taxon>
        <taxon>Pleosporomycetidae</taxon>
        <taxon>Pleosporales</taxon>
        <taxon>Torulaceae</taxon>
        <taxon>Dendryphion</taxon>
    </lineage>
</organism>
<dbReference type="GO" id="GO:0001228">
    <property type="term" value="F:DNA-binding transcription activator activity, RNA polymerase II-specific"/>
    <property type="evidence" value="ECO:0007669"/>
    <property type="project" value="TreeGrafter"/>
</dbReference>
<evidence type="ECO:0000256" key="2">
    <source>
        <dbReference type="SAM" id="MobiDB-lite"/>
    </source>
</evidence>
<gene>
    <name evidence="4" type="ORF">B0J11DRAFT_198243</name>
</gene>
<dbReference type="Proteomes" id="UP000700596">
    <property type="component" value="Unassembled WGS sequence"/>
</dbReference>
<dbReference type="InterPro" id="IPR036864">
    <property type="entry name" value="Zn2-C6_fun-type_DNA-bd_sf"/>
</dbReference>
<evidence type="ECO:0000313" key="5">
    <source>
        <dbReference type="Proteomes" id="UP000700596"/>
    </source>
</evidence>
<dbReference type="CDD" id="cd00067">
    <property type="entry name" value="GAL4"/>
    <property type="match status" value="1"/>
</dbReference>